<dbReference type="AlphaFoldDB" id="A0A166DF90"/>
<dbReference type="InterPro" id="IPR027302">
    <property type="entry name" value="Gln_synth_N_conserv_site"/>
</dbReference>
<evidence type="ECO:0000313" key="3">
    <source>
        <dbReference type="Proteomes" id="UP000077755"/>
    </source>
</evidence>
<protein>
    <submittedName>
        <fullName evidence="2">Uncharacterized protein</fullName>
    </submittedName>
</protein>
<keyword evidence="3" id="KW-1185">Reference proteome</keyword>
<dbReference type="GO" id="GO:0005634">
    <property type="term" value="C:nucleus"/>
    <property type="evidence" value="ECO:0007669"/>
    <property type="project" value="InterPro"/>
</dbReference>
<gene>
    <name evidence="2" type="ORF">DCAR_0206778</name>
</gene>
<dbReference type="EMBL" id="CP093344">
    <property type="protein sequence ID" value="WOG87550.1"/>
    <property type="molecule type" value="Genomic_DNA"/>
</dbReference>
<feature type="region of interest" description="Disordered" evidence="1">
    <location>
        <begin position="77"/>
        <end position="100"/>
    </location>
</feature>
<dbReference type="GO" id="GO:0003677">
    <property type="term" value="F:DNA binding"/>
    <property type="evidence" value="ECO:0007669"/>
    <property type="project" value="InterPro"/>
</dbReference>
<organism evidence="2 3">
    <name type="scientific">Daucus carota subsp. sativus</name>
    <name type="common">Carrot</name>
    <dbReference type="NCBI Taxonomy" id="79200"/>
    <lineage>
        <taxon>Eukaryota</taxon>
        <taxon>Viridiplantae</taxon>
        <taxon>Streptophyta</taxon>
        <taxon>Embryophyta</taxon>
        <taxon>Tracheophyta</taxon>
        <taxon>Spermatophyta</taxon>
        <taxon>Magnoliopsida</taxon>
        <taxon>eudicotyledons</taxon>
        <taxon>Gunneridae</taxon>
        <taxon>Pentapetalae</taxon>
        <taxon>asterids</taxon>
        <taxon>campanulids</taxon>
        <taxon>Apiales</taxon>
        <taxon>Apiaceae</taxon>
        <taxon>Apioideae</taxon>
        <taxon>Scandiceae</taxon>
        <taxon>Daucinae</taxon>
        <taxon>Daucus</taxon>
        <taxon>Daucus sect. Daucus</taxon>
    </lineage>
</organism>
<evidence type="ECO:0000313" key="2">
    <source>
        <dbReference type="EMBL" id="WOG87550.1"/>
    </source>
</evidence>
<name>A0A166DF90_DAUCS</name>
<dbReference type="Gramene" id="KZN05189">
    <property type="protein sequence ID" value="KZN05189"/>
    <property type="gene ID" value="DCAR_006026"/>
</dbReference>
<dbReference type="InterPro" id="IPR036893">
    <property type="entry name" value="SBP_sf"/>
</dbReference>
<sequence>MEFDGSSTGQAPGDDSEVIVKYTHQLMSQFLQTTDVMRLRFSAEVPWFGIEQEYTLLKKEEFDEGKISCCKGLAGHNRRRRKTHPENAANAVNSNEEQYL</sequence>
<proteinExistence type="predicted"/>
<dbReference type="SUPFAM" id="SSF103612">
    <property type="entry name" value="SBT domain"/>
    <property type="match status" value="1"/>
</dbReference>
<feature type="compositionally biased region" description="Low complexity" evidence="1">
    <location>
        <begin position="86"/>
        <end position="100"/>
    </location>
</feature>
<dbReference type="PROSITE" id="PS00180">
    <property type="entry name" value="GLNA_1"/>
    <property type="match status" value="1"/>
</dbReference>
<accession>A0A166DF90</accession>
<reference evidence="2" key="2">
    <citation type="submission" date="2022-03" db="EMBL/GenBank/DDBJ databases">
        <title>Draft title - Genomic analysis of global carrot germplasm unveils the trajectory of domestication and the origin of high carotenoid orange carrot.</title>
        <authorList>
            <person name="Iorizzo M."/>
            <person name="Ellison S."/>
            <person name="Senalik D."/>
            <person name="Macko-Podgorni A."/>
            <person name="Grzebelus D."/>
            <person name="Bostan H."/>
            <person name="Rolling W."/>
            <person name="Curaba J."/>
            <person name="Simon P."/>
        </authorList>
    </citation>
    <scope>NUCLEOTIDE SEQUENCE</scope>
    <source>
        <tissue evidence="2">Leaf</tissue>
    </source>
</reference>
<evidence type="ECO:0000256" key="1">
    <source>
        <dbReference type="SAM" id="MobiDB-lite"/>
    </source>
</evidence>
<reference evidence="2" key="1">
    <citation type="journal article" date="2016" name="Nat. Genet.">
        <title>A high-quality carrot genome assembly provides new insights into carotenoid accumulation and asterid genome evolution.</title>
        <authorList>
            <person name="Iorizzo M."/>
            <person name="Ellison S."/>
            <person name="Senalik D."/>
            <person name="Zeng P."/>
            <person name="Satapoomin P."/>
            <person name="Huang J."/>
            <person name="Bowman M."/>
            <person name="Iovene M."/>
            <person name="Sanseverino W."/>
            <person name="Cavagnaro P."/>
            <person name="Yildiz M."/>
            <person name="Macko-Podgorni A."/>
            <person name="Moranska E."/>
            <person name="Grzebelus E."/>
            <person name="Grzebelus D."/>
            <person name="Ashrafi H."/>
            <person name="Zheng Z."/>
            <person name="Cheng S."/>
            <person name="Spooner D."/>
            <person name="Van Deynze A."/>
            <person name="Simon P."/>
        </authorList>
    </citation>
    <scope>NUCLEOTIDE SEQUENCE</scope>
    <source>
        <tissue evidence="2">Leaf</tissue>
    </source>
</reference>
<dbReference type="Proteomes" id="UP000077755">
    <property type="component" value="Chromosome 2"/>
</dbReference>